<dbReference type="AlphaFoldDB" id="A0A839GLX5"/>
<feature type="transmembrane region" description="Helical" evidence="1">
    <location>
        <begin position="214"/>
        <end position="232"/>
    </location>
</feature>
<sequence length="236" mass="26392">MPKTALYGKRAESASGKGAEGHIKNLMKKAIQLHLILVLLLVTEERANACECRVQNLNNWMPVVEKYMDKSSLIFIGKISPAEQDDVVSVKVIDVFKGNIRTDSVFKYEVNTSCPSLPKEGLSIIYAIYEDDGTIEIPSCGITRSIDKFPTSQIPPFLFSDETPETEIRASPDRGIATSAPLLLKNWMLEYALLNAYRNSHPKQPQPQTPNKDYLSYLAVALSIIAVLAVFFRKQR</sequence>
<gene>
    <name evidence="2" type="ORF">FHS90_000165</name>
</gene>
<evidence type="ECO:0000256" key="1">
    <source>
        <dbReference type="SAM" id="Phobius"/>
    </source>
</evidence>
<dbReference type="Proteomes" id="UP000563094">
    <property type="component" value="Unassembled WGS sequence"/>
</dbReference>
<comment type="caution">
    <text evidence="2">The sequence shown here is derived from an EMBL/GenBank/DDBJ whole genome shotgun (WGS) entry which is preliminary data.</text>
</comment>
<name>A0A839GLX5_9BACT</name>
<dbReference type="EMBL" id="JACJIQ010000001">
    <property type="protein sequence ID" value="MBA9075468.1"/>
    <property type="molecule type" value="Genomic_DNA"/>
</dbReference>
<keyword evidence="1" id="KW-0472">Membrane</keyword>
<organism evidence="2 3">
    <name type="scientific">Rufibacter quisquiliarum</name>
    <dbReference type="NCBI Taxonomy" id="1549639"/>
    <lineage>
        <taxon>Bacteria</taxon>
        <taxon>Pseudomonadati</taxon>
        <taxon>Bacteroidota</taxon>
        <taxon>Cytophagia</taxon>
        <taxon>Cytophagales</taxon>
        <taxon>Hymenobacteraceae</taxon>
        <taxon>Rufibacter</taxon>
    </lineage>
</organism>
<proteinExistence type="predicted"/>
<dbReference type="RefSeq" id="WP_182511213.1">
    <property type="nucleotide sequence ID" value="NZ_JACJIQ010000001.1"/>
</dbReference>
<keyword evidence="3" id="KW-1185">Reference proteome</keyword>
<protein>
    <recommendedName>
        <fullName evidence="4">Tissue inhibitor of metalloproteinase</fullName>
    </recommendedName>
</protein>
<evidence type="ECO:0000313" key="2">
    <source>
        <dbReference type="EMBL" id="MBA9075468.1"/>
    </source>
</evidence>
<reference evidence="2 3" key="1">
    <citation type="submission" date="2020-08" db="EMBL/GenBank/DDBJ databases">
        <title>Genomic Encyclopedia of Type Strains, Phase IV (KMG-IV): sequencing the most valuable type-strain genomes for metagenomic binning, comparative biology and taxonomic classification.</title>
        <authorList>
            <person name="Goeker M."/>
        </authorList>
    </citation>
    <scope>NUCLEOTIDE SEQUENCE [LARGE SCALE GENOMIC DNA]</scope>
    <source>
        <strain evidence="2 3">DSM 29854</strain>
    </source>
</reference>
<keyword evidence="1" id="KW-1133">Transmembrane helix</keyword>
<accession>A0A839GLX5</accession>
<keyword evidence="1" id="KW-0812">Transmembrane</keyword>
<evidence type="ECO:0000313" key="3">
    <source>
        <dbReference type="Proteomes" id="UP000563094"/>
    </source>
</evidence>
<evidence type="ECO:0008006" key="4">
    <source>
        <dbReference type="Google" id="ProtNLM"/>
    </source>
</evidence>